<comment type="caution">
    <text evidence="2">The sequence shown here is derived from an EMBL/GenBank/DDBJ whole genome shotgun (WGS) entry which is preliminary data.</text>
</comment>
<dbReference type="Proteomes" id="UP001197093">
    <property type="component" value="Unassembled WGS sequence"/>
</dbReference>
<keyword evidence="3" id="KW-1185">Reference proteome</keyword>
<dbReference type="EMBL" id="JAHCVI010000002">
    <property type="protein sequence ID" value="KAG7289692.1"/>
    <property type="molecule type" value="Genomic_DNA"/>
</dbReference>
<evidence type="ECO:0000313" key="2">
    <source>
        <dbReference type="EMBL" id="KAG7289692.1"/>
    </source>
</evidence>
<evidence type="ECO:0000256" key="1">
    <source>
        <dbReference type="SAM" id="MobiDB-lite"/>
    </source>
</evidence>
<sequence length="173" mass="18195">MSSRLTTPVSKLTRTFSTTPAVARPSHLLSNATKTAATSSSAGRKPAPITPESEDEAYDPYMHVRVPLLPDSARPHPHAAETPDQPLARAEISVVAANPELVAPAALTEVEGMGVDGVELGFVHLLNREEAQQKEESFEMGAGMIRDLWRGMVEDVMGTAAGTKGGKGPAAAV</sequence>
<proteinExistence type="predicted"/>
<feature type="compositionally biased region" description="Low complexity" evidence="1">
    <location>
        <begin position="30"/>
        <end position="42"/>
    </location>
</feature>
<dbReference type="AlphaFoldDB" id="A0AAD4EY73"/>
<feature type="region of interest" description="Disordered" evidence="1">
    <location>
        <begin position="1"/>
        <end position="58"/>
    </location>
</feature>
<evidence type="ECO:0000313" key="3">
    <source>
        <dbReference type="Proteomes" id="UP001197093"/>
    </source>
</evidence>
<protein>
    <submittedName>
        <fullName evidence="2">Uncharacterized protein</fullName>
    </submittedName>
</protein>
<reference evidence="2" key="1">
    <citation type="submission" date="2023-02" db="EMBL/GenBank/DDBJ databases">
        <authorList>
            <person name="Palmer J.M."/>
        </authorList>
    </citation>
    <scope>NUCLEOTIDE SEQUENCE</scope>
    <source>
        <strain evidence="2">FW57</strain>
    </source>
</reference>
<feature type="compositionally biased region" description="Polar residues" evidence="1">
    <location>
        <begin position="1"/>
        <end position="20"/>
    </location>
</feature>
<gene>
    <name evidence="2" type="ORF">NEMBOFW57_006068</name>
</gene>
<name>A0AAD4EY73_9PEZI</name>
<accession>A0AAD4EY73</accession>
<organism evidence="2 3">
    <name type="scientific">Staphylotrichum longicolle</name>
    <dbReference type="NCBI Taxonomy" id="669026"/>
    <lineage>
        <taxon>Eukaryota</taxon>
        <taxon>Fungi</taxon>
        <taxon>Dikarya</taxon>
        <taxon>Ascomycota</taxon>
        <taxon>Pezizomycotina</taxon>
        <taxon>Sordariomycetes</taxon>
        <taxon>Sordariomycetidae</taxon>
        <taxon>Sordariales</taxon>
        <taxon>Chaetomiaceae</taxon>
        <taxon>Staphylotrichum</taxon>
    </lineage>
</organism>